<dbReference type="InterPro" id="IPR019783">
    <property type="entry name" value="SDO1/SBDS_N"/>
</dbReference>
<comment type="caution">
    <text evidence="2">The sequence shown here is derived from an EMBL/GenBank/DDBJ whole genome shotgun (WGS) entry which is preliminary data.</text>
</comment>
<dbReference type="SUPFAM" id="SSF89895">
    <property type="entry name" value="FYSH domain"/>
    <property type="match status" value="1"/>
</dbReference>
<evidence type="ECO:0000259" key="1">
    <source>
        <dbReference type="Pfam" id="PF01172"/>
    </source>
</evidence>
<feature type="domain" description="Ribosome maturation protein SDO1/SBDS N-terminal" evidence="1">
    <location>
        <begin position="4"/>
        <end position="93"/>
    </location>
</feature>
<dbReference type="Pfam" id="PF01172">
    <property type="entry name" value="SBDS_N"/>
    <property type="match status" value="1"/>
</dbReference>
<evidence type="ECO:0000313" key="2">
    <source>
        <dbReference type="EMBL" id="KAL3232125.1"/>
    </source>
</evidence>
<sequence>MSEVVKYFYKGNEVDLIIYVTSEKAAKEYLKDPAPSKLADVVEVFKVFTNADGKGNEGTLGEASHAQLENEFGKHKKIEEIIDLILKEGKPNGNQGSLASNYYKGQA</sequence>
<organism evidence="2 3">
    <name type="scientific">Nakaseomyces bracarensis</name>
    <dbReference type="NCBI Taxonomy" id="273131"/>
    <lineage>
        <taxon>Eukaryota</taxon>
        <taxon>Fungi</taxon>
        <taxon>Dikarya</taxon>
        <taxon>Ascomycota</taxon>
        <taxon>Saccharomycotina</taxon>
        <taxon>Saccharomycetes</taxon>
        <taxon>Saccharomycetales</taxon>
        <taxon>Saccharomycetaceae</taxon>
        <taxon>Nakaseomyces</taxon>
    </lineage>
</organism>
<reference evidence="2 3" key="1">
    <citation type="submission" date="2024-05" db="EMBL/GenBank/DDBJ databases">
        <title>Long read based assembly of the Candida bracarensis genome reveals expanded adhesin content.</title>
        <authorList>
            <person name="Marcet-Houben M."/>
            <person name="Ksiezopolska E."/>
            <person name="Gabaldon T."/>
        </authorList>
    </citation>
    <scope>NUCLEOTIDE SEQUENCE [LARGE SCALE GENOMIC DNA]</scope>
    <source>
        <strain evidence="2 3">CBM6</strain>
    </source>
</reference>
<dbReference type="Gene3D" id="3.30.1250.10">
    <property type="entry name" value="Ribosome maturation protein SBDS, N-terminal domain"/>
    <property type="match status" value="1"/>
</dbReference>
<dbReference type="InterPro" id="IPR036786">
    <property type="entry name" value="Ribosome_mat_SBDS_N_sf"/>
</dbReference>
<evidence type="ECO:0000313" key="3">
    <source>
        <dbReference type="Proteomes" id="UP001623330"/>
    </source>
</evidence>
<accession>A0ABR4NTS1</accession>
<protein>
    <recommendedName>
        <fullName evidence="1">Ribosome maturation protein SDO1/SBDS N-terminal domain-containing protein</fullName>
    </recommendedName>
</protein>
<gene>
    <name evidence="2" type="ORF">RNJ44_04041</name>
</gene>
<dbReference type="EMBL" id="JBEVYD010000005">
    <property type="protein sequence ID" value="KAL3232125.1"/>
    <property type="molecule type" value="Genomic_DNA"/>
</dbReference>
<proteinExistence type="predicted"/>
<keyword evidence="3" id="KW-1185">Reference proteome</keyword>
<name>A0ABR4NTS1_9SACH</name>
<dbReference type="Proteomes" id="UP001623330">
    <property type="component" value="Unassembled WGS sequence"/>
</dbReference>